<dbReference type="AlphaFoldDB" id="A0A8E2DMA4"/>
<gene>
    <name evidence="3" type="ORF">OBBRIDRAFT_726623</name>
</gene>
<accession>A0A8E2DMA4</accession>
<dbReference type="EMBL" id="KV722367">
    <property type="protein sequence ID" value="OCH92517.1"/>
    <property type="molecule type" value="Genomic_DNA"/>
</dbReference>
<feature type="non-terminal residue" evidence="3">
    <location>
        <position position="127"/>
    </location>
</feature>
<dbReference type="OrthoDB" id="3269725at2759"/>
<evidence type="ECO:0000313" key="4">
    <source>
        <dbReference type="Proteomes" id="UP000250043"/>
    </source>
</evidence>
<keyword evidence="1" id="KW-1133">Transmembrane helix</keyword>
<proteinExistence type="predicted"/>
<dbReference type="Pfam" id="PF20153">
    <property type="entry name" value="DUF6535"/>
    <property type="match status" value="1"/>
</dbReference>
<evidence type="ECO:0000313" key="3">
    <source>
        <dbReference type="EMBL" id="OCH92517.1"/>
    </source>
</evidence>
<feature type="domain" description="DUF6535" evidence="2">
    <location>
        <begin position="6"/>
        <end position="126"/>
    </location>
</feature>
<keyword evidence="4" id="KW-1185">Reference proteome</keyword>
<dbReference type="InterPro" id="IPR045338">
    <property type="entry name" value="DUF6535"/>
</dbReference>
<evidence type="ECO:0000259" key="2">
    <source>
        <dbReference type="Pfam" id="PF20153"/>
    </source>
</evidence>
<organism evidence="3 4">
    <name type="scientific">Obba rivulosa</name>
    <dbReference type="NCBI Taxonomy" id="1052685"/>
    <lineage>
        <taxon>Eukaryota</taxon>
        <taxon>Fungi</taxon>
        <taxon>Dikarya</taxon>
        <taxon>Basidiomycota</taxon>
        <taxon>Agaricomycotina</taxon>
        <taxon>Agaricomycetes</taxon>
        <taxon>Polyporales</taxon>
        <taxon>Gelatoporiaceae</taxon>
        <taxon>Obba</taxon>
    </lineage>
</organism>
<keyword evidence="1" id="KW-0472">Membrane</keyword>
<evidence type="ECO:0000256" key="1">
    <source>
        <dbReference type="SAM" id="Phobius"/>
    </source>
</evidence>
<keyword evidence="1" id="KW-0812">Transmembrane</keyword>
<feature type="transmembrane region" description="Helical" evidence="1">
    <location>
        <begin position="31"/>
        <end position="50"/>
    </location>
</feature>
<dbReference type="Proteomes" id="UP000250043">
    <property type="component" value="Unassembled WGS sequence"/>
</dbReference>
<sequence>MAENTWDGYAKKLEDYDEATTKVWKEGIDSFLVYSTLLSAILTAFIVDVYKSLKPNPAPDPSTEAILRLISILSDGTVPEILTTSSSPGTATPSISLVLVNSLWFAALVISLSSTFVGLLIKQWLDY</sequence>
<protein>
    <recommendedName>
        <fullName evidence="2">DUF6535 domain-containing protein</fullName>
    </recommendedName>
</protein>
<name>A0A8E2DMA4_9APHY</name>
<feature type="transmembrane region" description="Helical" evidence="1">
    <location>
        <begin position="103"/>
        <end position="121"/>
    </location>
</feature>
<reference evidence="3 4" key="1">
    <citation type="submission" date="2016-07" db="EMBL/GenBank/DDBJ databases">
        <title>Draft genome of the white-rot fungus Obba rivulosa 3A-2.</title>
        <authorList>
            <consortium name="DOE Joint Genome Institute"/>
            <person name="Miettinen O."/>
            <person name="Riley R."/>
            <person name="Acob R."/>
            <person name="Barry K."/>
            <person name="Cullen D."/>
            <person name="De Vries R."/>
            <person name="Hainaut M."/>
            <person name="Hatakka A."/>
            <person name="Henrissat B."/>
            <person name="Hilden K."/>
            <person name="Kuo R."/>
            <person name="Labutti K."/>
            <person name="Lipzen A."/>
            <person name="Makela M.R."/>
            <person name="Sandor L."/>
            <person name="Spatafora J.W."/>
            <person name="Grigoriev I.V."/>
            <person name="Hibbett D.S."/>
        </authorList>
    </citation>
    <scope>NUCLEOTIDE SEQUENCE [LARGE SCALE GENOMIC DNA]</scope>
    <source>
        <strain evidence="3 4">3A-2</strain>
    </source>
</reference>